<dbReference type="AlphaFoldDB" id="A0A656YZ92"/>
<evidence type="ECO:0000313" key="5">
    <source>
        <dbReference type="EMBL" id="KXA98049.1"/>
    </source>
</evidence>
<dbReference type="InterPro" id="IPR044068">
    <property type="entry name" value="CB"/>
</dbReference>
<organism evidence="5 6">
    <name type="scientific">candidate division MSBL1 archaeon SCGC-AAA259J03</name>
    <dbReference type="NCBI Taxonomy" id="1698269"/>
    <lineage>
        <taxon>Archaea</taxon>
        <taxon>Methanobacteriati</taxon>
        <taxon>Methanobacteriota</taxon>
        <taxon>candidate division MSBL1</taxon>
    </lineage>
</organism>
<gene>
    <name evidence="5" type="ORF">AKJ39_02615</name>
</gene>
<accession>A0A656YZ92</accession>
<protein>
    <recommendedName>
        <fullName evidence="4">Core-binding (CB) domain-containing protein</fullName>
    </recommendedName>
</protein>
<dbReference type="PROSITE" id="PS51900">
    <property type="entry name" value="CB"/>
    <property type="match status" value="1"/>
</dbReference>
<dbReference type="GO" id="GO:0003677">
    <property type="term" value="F:DNA binding"/>
    <property type="evidence" value="ECO:0007669"/>
    <property type="project" value="UniProtKB-UniRule"/>
</dbReference>
<feature type="coiled-coil region" evidence="3">
    <location>
        <begin position="25"/>
        <end position="59"/>
    </location>
</feature>
<evidence type="ECO:0000256" key="2">
    <source>
        <dbReference type="PROSITE-ProRule" id="PRU01248"/>
    </source>
</evidence>
<dbReference type="EMBL" id="LHXT01000033">
    <property type="protein sequence ID" value="KXA98049.1"/>
    <property type="molecule type" value="Genomic_DNA"/>
</dbReference>
<feature type="domain" description="Core-binding (CB)" evidence="4">
    <location>
        <begin position="37"/>
        <end position="125"/>
    </location>
</feature>
<evidence type="ECO:0000313" key="6">
    <source>
        <dbReference type="Proteomes" id="UP000070257"/>
    </source>
</evidence>
<keyword evidence="6" id="KW-1185">Reference proteome</keyword>
<dbReference type="InterPro" id="IPR010998">
    <property type="entry name" value="Integrase_recombinase_N"/>
</dbReference>
<dbReference type="Gene3D" id="1.10.150.130">
    <property type="match status" value="1"/>
</dbReference>
<dbReference type="InterPro" id="IPR004107">
    <property type="entry name" value="Integrase_SAM-like_N"/>
</dbReference>
<dbReference type="Pfam" id="PF02899">
    <property type="entry name" value="Phage_int_SAM_1"/>
    <property type="match status" value="1"/>
</dbReference>
<evidence type="ECO:0000259" key="4">
    <source>
        <dbReference type="PROSITE" id="PS51900"/>
    </source>
</evidence>
<name>A0A656YZ92_9EURY</name>
<evidence type="ECO:0000256" key="3">
    <source>
        <dbReference type="SAM" id="Coils"/>
    </source>
</evidence>
<dbReference type="SUPFAM" id="SSF47823">
    <property type="entry name" value="lambda integrase-like, N-terminal domain"/>
    <property type="match status" value="1"/>
</dbReference>
<sequence>MPHEGKLINLYVSLLKMVKGLSKGVEESRKLREIVRDENQKLIDEFSDYLREVKGLSERTVEDHAFNLRMLNHYLAGYESARLEEATSDDVSFFMNDWYIRKAASRDETVHRMPVSLEKFFTFLSDEKGFDVALGEIEEVCSDRELFKERLREWMDPGVIDGWWTTPR</sequence>
<reference evidence="5 6" key="1">
    <citation type="journal article" date="2016" name="Sci. Rep.">
        <title>Metabolic traits of an uncultured archaeal lineage -MSBL1- from brine pools of the Red Sea.</title>
        <authorList>
            <person name="Mwirichia R."/>
            <person name="Alam I."/>
            <person name="Rashid M."/>
            <person name="Vinu M."/>
            <person name="Ba-Alawi W."/>
            <person name="Anthony Kamau A."/>
            <person name="Kamanda Ngugi D."/>
            <person name="Goker M."/>
            <person name="Klenk H.P."/>
            <person name="Bajic V."/>
            <person name="Stingl U."/>
        </authorList>
    </citation>
    <scope>NUCLEOTIDE SEQUENCE [LARGE SCALE GENOMIC DNA]</scope>
    <source>
        <strain evidence="5">SCGC-AAA259J03</strain>
    </source>
</reference>
<proteinExistence type="predicted"/>
<dbReference type="Proteomes" id="UP000070257">
    <property type="component" value="Unassembled WGS sequence"/>
</dbReference>
<comment type="caution">
    <text evidence="5">The sequence shown here is derived from an EMBL/GenBank/DDBJ whole genome shotgun (WGS) entry which is preliminary data.</text>
</comment>
<evidence type="ECO:0000256" key="1">
    <source>
        <dbReference type="ARBA" id="ARBA00023125"/>
    </source>
</evidence>
<keyword evidence="1 2" id="KW-0238">DNA-binding</keyword>
<dbReference type="GO" id="GO:0015074">
    <property type="term" value="P:DNA integration"/>
    <property type="evidence" value="ECO:0007669"/>
    <property type="project" value="InterPro"/>
</dbReference>
<keyword evidence="3" id="KW-0175">Coiled coil</keyword>